<dbReference type="GO" id="GO:0006355">
    <property type="term" value="P:regulation of DNA-templated transcription"/>
    <property type="evidence" value="ECO:0007669"/>
    <property type="project" value="InterPro"/>
</dbReference>
<feature type="domain" description="NAC" evidence="5">
    <location>
        <begin position="3"/>
        <end position="153"/>
    </location>
</feature>
<dbReference type="FunFam" id="2.170.150.80:FF:000006">
    <property type="entry name" value="NAC domain-containing protein 100-like"/>
    <property type="match status" value="1"/>
</dbReference>
<evidence type="ECO:0000256" key="4">
    <source>
        <dbReference type="ARBA" id="ARBA00023242"/>
    </source>
</evidence>
<proteinExistence type="evidence at transcript level"/>
<dbReference type="SUPFAM" id="SSF101941">
    <property type="entry name" value="NAC domain"/>
    <property type="match status" value="1"/>
</dbReference>
<keyword evidence="1" id="KW-0805">Transcription regulation</keyword>
<gene>
    <name evidence="6" type="primary">NAC15</name>
</gene>
<reference evidence="6" key="1">
    <citation type="submission" date="2012-04" db="EMBL/GenBank/DDBJ databases">
        <authorList>
            <person name="Wang Y."/>
            <person name="Wang L."/>
            <person name="Wang C."/>
        </authorList>
    </citation>
    <scope>NUCLEOTIDE SEQUENCE</scope>
</reference>
<evidence type="ECO:0000313" key="6">
    <source>
        <dbReference type="EMBL" id="AFN55275.1"/>
    </source>
</evidence>
<dbReference type="PROSITE" id="PS51005">
    <property type="entry name" value="NAC"/>
    <property type="match status" value="1"/>
</dbReference>
<dbReference type="PANTHER" id="PTHR31744:SF104">
    <property type="entry name" value="NAC DOMAIN-CONTAINING PROTEIN 100"/>
    <property type="match status" value="1"/>
</dbReference>
<evidence type="ECO:0000259" key="5">
    <source>
        <dbReference type="PROSITE" id="PS51005"/>
    </source>
</evidence>
<dbReference type="PANTHER" id="PTHR31744">
    <property type="entry name" value="PROTEIN CUP-SHAPED COTYLEDON 2-RELATED"/>
    <property type="match status" value="1"/>
</dbReference>
<dbReference type="AlphaFoldDB" id="I6XSG2"/>
<evidence type="ECO:0000256" key="2">
    <source>
        <dbReference type="ARBA" id="ARBA00023125"/>
    </source>
</evidence>
<dbReference type="InterPro" id="IPR003441">
    <property type="entry name" value="NAC-dom"/>
</dbReference>
<keyword evidence="3" id="KW-0804">Transcription</keyword>
<dbReference type="GO" id="GO:0000976">
    <property type="term" value="F:transcription cis-regulatory region binding"/>
    <property type="evidence" value="ECO:0007669"/>
    <property type="project" value="UniProtKB-ARBA"/>
</dbReference>
<evidence type="ECO:0000256" key="3">
    <source>
        <dbReference type="ARBA" id="ARBA00023163"/>
    </source>
</evidence>
<dbReference type="Pfam" id="PF02365">
    <property type="entry name" value="NAM"/>
    <property type="match status" value="1"/>
</dbReference>
<dbReference type="InterPro" id="IPR036093">
    <property type="entry name" value="NAC_dom_sf"/>
</dbReference>
<name>I6XSG2_9CARY</name>
<dbReference type="Gene3D" id="2.170.150.80">
    <property type="entry name" value="NAC domain"/>
    <property type="match status" value="1"/>
</dbReference>
<evidence type="ECO:0000256" key="1">
    <source>
        <dbReference type="ARBA" id="ARBA00023015"/>
    </source>
</evidence>
<sequence>MELPPGFRFHPTDEELISHYLSQKVLDSDFTALAIGEVDLNKVEPWELPENAKMGEKEWYFFCVRDRKYPTGSRTNRATEAGYWKATGKDKEIHKDKVLIGMKKTLVFYTGRAPKGEKTDWVMHEYRLEGKYSKVNLPKNAKNEWVISRVFKKNGSGKKMLISELGCRFVSFGAGAGDVDGGEAEMEQEEQPAAPYILPPLVDHDSSPFNSSHETKPSAATSTFFSYPSSHVTCFSTQLEEYKFLKIPMSSMDFAYDSHNNMNTTPVGYNSHGNMNTSVDYNNNNKMSIMSMPSAPASSGLLPASEHWIQDSLYTDPMAQMIEYQDPTFMQDQSIMRLLLDDQGSTAAAPASMGQMFSPDTRLNGGAGGGYDVISMSSSGPIDLDCLMNY</sequence>
<protein>
    <submittedName>
        <fullName evidence="6">NAC domain protein</fullName>
    </submittedName>
</protein>
<organism evidence="6">
    <name type="scientific">Tamarix hispida</name>
    <dbReference type="NCBI Taxonomy" id="189793"/>
    <lineage>
        <taxon>Eukaryota</taxon>
        <taxon>Viridiplantae</taxon>
        <taxon>Streptophyta</taxon>
        <taxon>Embryophyta</taxon>
        <taxon>Tracheophyta</taxon>
        <taxon>Spermatophyta</taxon>
        <taxon>Magnoliopsida</taxon>
        <taxon>eudicotyledons</taxon>
        <taxon>Gunneridae</taxon>
        <taxon>Pentapetalae</taxon>
        <taxon>Caryophyllales</taxon>
        <taxon>Tamaricaceae</taxon>
        <taxon>Tamarix</taxon>
    </lineage>
</organism>
<dbReference type="EMBL" id="JQ974969">
    <property type="protein sequence ID" value="AFN55275.1"/>
    <property type="molecule type" value="mRNA"/>
</dbReference>
<keyword evidence="4" id="KW-0539">Nucleus</keyword>
<keyword evidence="2" id="KW-0238">DNA-binding</keyword>
<accession>I6XSG2</accession>